<evidence type="ECO:0000256" key="1">
    <source>
        <dbReference type="SAM" id="MobiDB-lite"/>
    </source>
</evidence>
<sequence>MANPFWSQELQDRFALEQARPEDLPLVPEGDSGVGGVGESEEMIPDARDLLNLLSFDADQENVEEKSLDDGNGGRVKTIEYKVNSRKNINGLIKAKVSVITWLEPMVTRRPNSKKIVGYQVNSWENINGSIKVSCRKFRLGHGRSLSRGAQRKSGRVGNVDNVSYMDVIVEYKN</sequence>
<proteinExistence type="predicted"/>
<accession>A0ABP0IZ51</accession>
<name>A0ABP0IZ51_9DINO</name>
<feature type="region of interest" description="Disordered" evidence="1">
    <location>
        <begin position="19"/>
        <end position="40"/>
    </location>
</feature>
<evidence type="ECO:0000313" key="4">
    <source>
        <dbReference type="Proteomes" id="UP001642464"/>
    </source>
</evidence>
<gene>
    <name evidence="2" type="ORF">SCF082_LOCUS9431</name>
    <name evidence="3" type="ORF">SCF082_LOCUS9447</name>
</gene>
<dbReference type="EMBL" id="CAXAMM010005480">
    <property type="protein sequence ID" value="CAK9007411.1"/>
    <property type="molecule type" value="Genomic_DNA"/>
</dbReference>
<organism evidence="2 4">
    <name type="scientific">Durusdinium trenchii</name>
    <dbReference type="NCBI Taxonomy" id="1381693"/>
    <lineage>
        <taxon>Eukaryota</taxon>
        <taxon>Sar</taxon>
        <taxon>Alveolata</taxon>
        <taxon>Dinophyceae</taxon>
        <taxon>Suessiales</taxon>
        <taxon>Symbiodiniaceae</taxon>
        <taxon>Durusdinium</taxon>
    </lineage>
</organism>
<dbReference type="EMBL" id="CAXAMM010005469">
    <property type="protein sequence ID" value="CAK9007372.1"/>
    <property type="molecule type" value="Genomic_DNA"/>
</dbReference>
<comment type="caution">
    <text evidence="2">The sequence shown here is derived from an EMBL/GenBank/DDBJ whole genome shotgun (WGS) entry which is preliminary data.</text>
</comment>
<protein>
    <submittedName>
        <fullName evidence="2">Uncharacterized protein</fullName>
    </submittedName>
</protein>
<evidence type="ECO:0000313" key="3">
    <source>
        <dbReference type="EMBL" id="CAK9007411.1"/>
    </source>
</evidence>
<evidence type="ECO:0000313" key="2">
    <source>
        <dbReference type="EMBL" id="CAK9007372.1"/>
    </source>
</evidence>
<dbReference type="Proteomes" id="UP001642464">
    <property type="component" value="Unassembled WGS sequence"/>
</dbReference>
<keyword evidence="4" id="KW-1185">Reference proteome</keyword>
<reference evidence="2 4" key="1">
    <citation type="submission" date="2024-02" db="EMBL/GenBank/DDBJ databases">
        <authorList>
            <person name="Chen Y."/>
            <person name="Shah S."/>
            <person name="Dougan E. K."/>
            <person name="Thang M."/>
            <person name="Chan C."/>
        </authorList>
    </citation>
    <scope>NUCLEOTIDE SEQUENCE [LARGE SCALE GENOMIC DNA]</scope>
</reference>